<organism evidence="1 2">
    <name type="scientific">Dentiscutata erythropus</name>
    <dbReference type="NCBI Taxonomy" id="1348616"/>
    <lineage>
        <taxon>Eukaryota</taxon>
        <taxon>Fungi</taxon>
        <taxon>Fungi incertae sedis</taxon>
        <taxon>Mucoromycota</taxon>
        <taxon>Glomeromycotina</taxon>
        <taxon>Glomeromycetes</taxon>
        <taxon>Diversisporales</taxon>
        <taxon>Gigasporaceae</taxon>
        <taxon>Dentiscutata</taxon>
    </lineage>
</organism>
<gene>
    <name evidence="1" type="ORF">DERYTH_LOCUS19811</name>
</gene>
<name>A0A9N9P3Z2_9GLOM</name>
<dbReference type="Proteomes" id="UP000789405">
    <property type="component" value="Unassembled WGS sequence"/>
</dbReference>
<proteinExistence type="predicted"/>
<protein>
    <submittedName>
        <fullName evidence="1">12070_t:CDS:1</fullName>
    </submittedName>
</protein>
<dbReference type="AlphaFoldDB" id="A0A9N9P3Z2"/>
<feature type="non-terminal residue" evidence="1">
    <location>
        <position position="71"/>
    </location>
</feature>
<keyword evidence="2" id="KW-1185">Reference proteome</keyword>
<evidence type="ECO:0000313" key="2">
    <source>
        <dbReference type="Proteomes" id="UP000789405"/>
    </source>
</evidence>
<sequence length="71" mass="7904">KQKEVKIDNIITQYLNTSLDMQGVFCPIMSQPQASMSNSSLQLNTTTIALLSDNTEEIRFNAIAQKKVAKT</sequence>
<comment type="caution">
    <text evidence="1">The sequence shown here is derived from an EMBL/GenBank/DDBJ whole genome shotgun (WGS) entry which is preliminary data.</text>
</comment>
<dbReference type="EMBL" id="CAJVPY010022316">
    <property type="protein sequence ID" value="CAG8782440.1"/>
    <property type="molecule type" value="Genomic_DNA"/>
</dbReference>
<reference evidence="1" key="1">
    <citation type="submission" date="2021-06" db="EMBL/GenBank/DDBJ databases">
        <authorList>
            <person name="Kallberg Y."/>
            <person name="Tangrot J."/>
            <person name="Rosling A."/>
        </authorList>
    </citation>
    <scope>NUCLEOTIDE SEQUENCE</scope>
    <source>
        <strain evidence="1">MA453B</strain>
    </source>
</reference>
<accession>A0A9N9P3Z2</accession>
<evidence type="ECO:0000313" key="1">
    <source>
        <dbReference type="EMBL" id="CAG8782440.1"/>
    </source>
</evidence>